<organism evidence="2">
    <name type="scientific">marine metagenome</name>
    <dbReference type="NCBI Taxonomy" id="408172"/>
    <lineage>
        <taxon>unclassified sequences</taxon>
        <taxon>metagenomes</taxon>
        <taxon>ecological metagenomes</taxon>
    </lineage>
</organism>
<dbReference type="EMBL" id="UINC01121192">
    <property type="protein sequence ID" value="SVC96175.1"/>
    <property type="molecule type" value="Genomic_DNA"/>
</dbReference>
<keyword evidence="1" id="KW-0472">Membrane</keyword>
<reference evidence="2" key="1">
    <citation type="submission" date="2018-05" db="EMBL/GenBank/DDBJ databases">
        <authorList>
            <person name="Lanie J.A."/>
            <person name="Ng W.-L."/>
            <person name="Kazmierczak K.M."/>
            <person name="Andrzejewski T.M."/>
            <person name="Davidsen T.M."/>
            <person name="Wayne K.J."/>
            <person name="Tettelin H."/>
            <person name="Glass J.I."/>
            <person name="Rusch D."/>
            <person name="Podicherti R."/>
            <person name="Tsui H.-C.T."/>
            <person name="Winkler M.E."/>
        </authorList>
    </citation>
    <scope>NUCLEOTIDE SEQUENCE</scope>
</reference>
<dbReference type="AlphaFoldDB" id="A0A382RG73"/>
<gene>
    <name evidence="2" type="ORF">METZ01_LOCUS349029</name>
</gene>
<keyword evidence="1" id="KW-1133">Transmembrane helix</keyword>
<feature type="transmembrane region" description="Helical" evidence="1">
    <location>
        <begin position="6"/>
        <end position="28"/>
    </location>
</feature>
<evidence type="ECO:0000256" key="1">
    <source>
        <dbReference type="SAM" id="Phobius"/>
    </source>
</evidence>
<protein>
    <submittedName>
        <fullName evidence="2">Uncharacterized protein</fullName>
    </submittedName>
</protein>
<keyword evidence="1" id="KW-0812">Transmembrane</keyword>
<sequence length="33" mass="3894">MLVYHTMSIVVLILVYLYKVDMIFIVILTQFSS</sequence>
<accession>A0A382RG73</accession>
<evidence type="ECO:0000313" key="2">
    <source>
        <dbReference type="EMBL" id="SVC96175.1"/>
    </source>
</evidence>
<proteinExistence type="predicted"/>
<name>A0A382RG73_9ZZZZ</name>